<dbReference type="Proteomes" id="UP001501319">
    <property type="component" value="Unassembled WGS sequence"/>
</dbReference>
<evidence type="ECO:0008006" key="5">
    <source>
        <dbReference type="Google" id="ProtNLM"/>
    </source>
</evidence>
<feature type="transmembrane region" description="Helical" evidence="2">
    <location>
        <begin position="458"/>
        <end position="480"/>
    </location>
</feature>
<feature type="transmembrane region" description="Helical" evidence="2">
    <location>
        <begin position="523"/>
        <end position="545"/>
    </location>
</feature>
<evidence type="ECO:0000256" key="2">
    <source>
        <dbReference type="SAM" id="Phobius"/>
    </source>
</evidence>
<name>A0ABN2F4Q0_9ACTN</name>
<feature type="transmembrane region" description="Helical" evidence="2">
    <location>
        <begin position="320"/>
        <end position="336"/>
    </location>
</feature>
<keyword evidence="2" id="KW-0472">Membrane</keyword>
<feature type="transmembrane region" description="Helical" evidence="2">
    <location>
        <begin position="53"/>
        <end position="73"/>
    </location>
</feature>
<feature type="transmembrane region" description="Helical" evidence="2">
    <location>
        <begin position="113"/>
        <end position="131"/>
    </location>
</feature>
<keyword evidence="4" id="KW-1185">Reference proteome</keyword>
<proteinExistence type="predicted"/>
<evidence type="ECO:0000313" key="3">
    <source>
        <dbReference type="EMBL" id="GAA1630637.1"/>
    </source>
</evidence>
<comment type="caution">
    <text evidence="3">The sequence shown here is derived from an EMBL/GenBank/DDBJ whole genome shotgun (WGS) entry which is preliminary data.</text>
</comment>
<keyword evidence="2" id="KW-1133">Transmembrane helix</keyword>
<dbReference type="RefSeq" id="WP_344110537.1">
    <property type="nucleotide sequence ID" value="NZ_BAAANE010000004.1"/>
</dbReference>
<feature type="transmembrane region" description="Helical" evidence="2">
    <location>
        <begin position="207"/>
        <end position="225"/>
    </location>
</feature>
<evidence type="ECO:0000313" key="4">
    <source>
        <dbReference type="Proteomes" id="UP001501319"/>
    </source>
</evidence>
<keyword evidence="2" id="KW-0812">Transmembrane</keyword>
<feature type="transmembrane region" description="Helical" evidence="2">
    <location>
        <begin position="348"/>
        <end position="378"/>
    </location>
</feature>
<feature type="transmembrane region" description="Helical" evidence="2">
    <location>
        <begin position="398"/>
        <end position="420"/>
    </location>
</feature>
<feature type="transmembrane region" description="Helical" evidence="2">
    <location>
        <begin position="552"/>
        <end position="570"/>
    </location>
</feature>
<sequence length="775" mass="83827">MPGALSWGGACLLLARYGTPWWAILLFSLYLAVGIMLPGVLLWRRLRGNTDGFAVDLAFGTATGVALSILVYIPGRAIGVPLLPVIVPVATVAAFLAVPSLRPHWQSNRAPMPVWWAWSVAAACALGLWVITRNGLAIEPIAFPDAAFQYSDMSYQLALAAELKHHMPGQIPFVIGQSLNYHWFLHAEVAATNWQTGIDLDLLLRRLFPMLCAILPILSVAALATRLARRSWAGPLAAWLLLVVTTFDVYGWGGRDLISQAPYATAVLMYSLTHAFAVVLALPVIWLVICLLRGDTRKGNWILLAVGLAALAGAKASFVPMVLAALAFVVVVQLLTQRKLDRTVMGLAVAALLAFAFAQVVLFSAGSSGVGIAFGQSFRALATRVGFDSHYGSRADALVVLGTTGATLLVSWAIAGLGMIGFLKDRRWMDPVAVFLIGFLVAGLAAGTLLRHPGFSQLYFVRAAFPVAIVGSVWGLTLLFDKVRLRALLPRMALALLGGMVLAKILSALTPDKPVKNQGVVSVSLQVIGPWLAVFVVAAVVAVAIRFTKEKTLALGLAVLVVFGVCSVYIPETVVTTVGDKVCVSGPEQPDCRHTRRQIPAGGAEAARYIRDHSAVSDRLATNSHCMPVYADKKTCDARNFWLSAYAERRVLVEGWAYTPTGQSRKDANTGPFWDKPLLAANDKVFRNPTKQDLDYLWTKYGVRWLVFDKMVSQPSAELKPLWRYSSGTVDVYQLTPPRSPEGVGPRRSSSGYQVADVHDHGPDRPPGPRGTRPQ</sequence>
<protein>
    <recommendedName>
        <fullName evidence="5">Glycosyltransferase RgtA/B/C/D-like domain-containing protein</fullName>
    </recommendedName>
</protein>
<feature type="transmembrane region" description="Helical" evidence="2">
    <location>
        <begin position="232"/>
        <end position="252"/>
    </location>
</feature>
<reference evidence="3 4" key="1">
    <citation type="journal article" date="2019" name="Int. J. Syst. Evol. Microbiol.">
        <title>The Global Catalogue of Microorganisms (GCM) 10K type strain sequencing project: providing services to taxonomists for standard genome sequencing and annotation.</title>
        <authorList>
            <consortium name="The Broad Institute Genomics Platform"/>
            <consortium name="The Broad Institute Genome Sequencing Center for Infectious Disease"/>
            <person name="Wu L."/>
            <person name="Ma J."/>
        </authorList>
    </citation>
    <scope>NUCLEOTIDE SEQUENCE [LARGE SCALE GENOMIC DNA]</scope>
    <source>
        <strain evidence="3 4">JCM 14306</strain>
    </source>
</reference>
<feature type="transmembrane region" description="Helical" evidence="2">
    <location>
        <begin position="432"/>
        <end position="452"/>
    </location>
</feature>
<accession>A0ABN2F4Q0</accession>
<feature type="transmembrane region" description="Helical" evidence="2">
    <location>
        <begin position="79"/>
        <end position="101"/>
    </location>
</feature>
<feature type="region of interest" description="Disordered" evidence="1">
    <location>
        <begin position="735"/>
        <end position="775"/>
    </location>
</feature>
<feature type="transmembrane region" description="Helical" evidence="2">
    <location>
        <begin position="20"/>
        <end position="41"/>
    </location>
</feature>
<dbReference type="EMBL" id="BAAANE010000004">
    <property type="protein sequence ID" value="GAA1630637.1"/>
    <property type="molecule type" value="Genomic_DNA"/>
</dbReference>
<gene>
    <name evidence="3" type="ORF">GCM10009744_18400</name>
</gene>
<feature type="transmembrane region" description="Helical" evidence="2">
    <location>
        <begin position="492"/>
        <end position="511"/>
    </location>
</feature>
<feature type="transmembrane region" description="Helical" evidence="2">
    <location>
        <begin position="272"/>
        <end position="292"/>
    </location>
</feature>
<evidence type="ECO:0000256" key="1">
    <source>
        <dbReference type="SAM" id="MobiDB-lite"/>
    </source>
</evidence>
<organism evidence="3 4">
    <name type="scientific">Kribbella alba</name>
    <dbReference type="NCBI Taxonomy" id="190197"/>
    <lineage>
        <taxon>Bacteria</taxon>
        <taxon>Bacillati</taxon>
        <taxon>Actinomycetota</taxon>
        <taxon>Actinomycetes</taxon>
        <taxon>Propionibacteriales</taxon>
        <taxon>Kribbellaceae</taxon>
        <taxon>Kribbella</taxon>
    </lineage>
</organism>